<dbReference type="AlphaFoldDB" id="I5AYZ9"/>
<reference evidence="16 17" key="1">
    <citation type="submission" date="2011-09" db="EMBL/GenBank/DDBJ databases">
        <authorList>
            <consortium name="US DOE Joint Genome Institute (JGI-PGF)"/>
            <person name="Lucas S."/>
            <person name="Han J."/>
            <person name="Lapidus A."/>
            <person name="Cheng J.-F."/>
            <person name="Goodwin L."/>
            <person name="Pitluck S."/>
            <person name="Peters L."/>
            <person name="Land M.L."/>
            <person name="Hauser L."/>
            <person name="Orellana R."/>
            <person name="Lovley D."/>
            <person name="Woyke T.J."/>
        </authorList>
    </citation>
    <scope>NUCLEOTIDE SEQUENCE [LARGE SCALE GENOMIC DNA]</scope>
    <source>
        <strain evidence="16 17">2ac9</strain>
    </source>
</reference>
<evidence type="ECO:0000256" key="7">
    <source>
        <dbReference type="ARBA" id="ARBA00022618"/>
    </source>
</evidence>
<dbReference type="PIRSF" id="PIRSF003097">
    <property type="entry name" value="FtsX"/>
    <property type="match status" value="1"/>
</dbReference>
<dbReference type="InterPro" id="IPR040690">
    <property type="entry name" value="FtsX_ECD"/>
</dbReference>
<proteinExistence type="inferred from homology"/>
<dbReference type="GO" id="GO:0005886">
    <property type="term" value="C:plasma membrane"/>
    <property type="evidence" value="ECO:0007669"/>
    <property type="project" value="UniProtKB-SubCell"/>
</dbReference>
<comment type="similarity">
    <text evidence="2 12">Belongs to the ABC-4 integral membrane protein family. FtsX subfamily.</text>
</comment>
<dbReference type="GO" id="GO:0051301">
    <property type="term" value="P:cell division"/>
    <property type="evidence" value="ECO:0007669"/>
    <property type="project" value="UniProtKB-KW"/>
</dbReference>
<keyword evidence="8 13" id="KW-0812">Transmembrane</keyword>
<dbReference type="Proteomes" id="UP000005778">
    <property type="component" value="Chromosome"/>
</dbReference>
<sequence>MMRFLSKALTDIRSNRFLNIITIMTIMTIALSILLVSVFMLFFENTGRVLSAWNQGGRAMVYLSDAFTPAMLPNVKEQLVSIGGIEKIVFIPKTQALERLKKEMGAKTSFLSTLQENPLPDALEITMTDHSNFDRIQKRADRIKALEMVDTVEYGQGWLGRFFKLFNLFKMTGYAMSGLFLMIALFITANTVRLAFYARQTEIEIMRLVGATDGFIKTPFYVEGLLQGFLGGVLGILILLSGYLTLASGISQNLSAYVYLDIHFLSWQAVAIVLFSSTFLGWFGCFISLKQILK</sequence>
<dbReference type="OrthoDB" id="9813411at2"/>
<evidence type="ECO:0000256" key="4">
    <source>
        <dbReference type="ARBA" id="ARBA00021907"/>
    </source>
</evidence>
<dbReference type="HOGENOM" id="CLU_073546_2_2_7"/>
<keyword evidence="17" id="KW-1185">Reference proteome</keyword>
<dbReference type="PANTHER" id="PTHR47755:SF1">
    <property type="entry name" value="CELL DIVISION PROTEIN FTSX"/>
    <property type="match status" value="1"/>
</dbReference>
<name>I5AYZ9_9BACT</name>
<reference evidence="16 17" key="2">
    <citation type="submission" date="2012-02" db="EMBL/GenBank/DDBJ databases">
        <title>Improved High-Quality Draft sequence of Desulfobacter postgatei 2ac9.</title>
        <authorList>
            <consortium name="US DOE Joint Genome Institute"/>
            <person name="Lucas S."/>
            <person name="Han J."/>
            <person name="Lapidus A."/>
            <person name="Cheng J.-F."/>
            <person name="Goodwin L."/>
            <person name="Pitluck S."/>
            <person name="Peters L."/>
            <person name="Ovchinnikova G."/>
            <person name="Held B."/>
            <person name="Detter J.C."/>
            <person name="Han C."/>
            <person name="Tapia R."/>
            <person name="Land M."/>
            <person name="Hauser L."/>
            <person name="Kyrpides N."/>
            <person name="Ivanova N."/>
            <person name="Pagani I."/>
            <person name="Orellana R."/>
            <person name="Lovley D."/>
            <person name="Woyke T."/>
        </authorList>
    </citation>
    <scope>NUCLEOTIDE SEQUENCE [LARGE SCALE GENOMIC DNA]</scope>
    <source>
        <strain evidence="16 17">2ac9</strain>
    </source>
</reference>
<evidence type="ECO:0000313" key="17">
    <source>
        <dbReference type="Proteomes" id="UP000005778"/>
    </source>
</evidence>
<keyword evidence="5 12" id="KW-1003">Cell membrane</keyword>
<organism evidence="16 17">
    <name type="scientific">Desulfobacter postgatei 2ac9</name>
    <dbReference type="NCBI Taxonomy" id="879212"/>
    <lineage>
        <taxon>Bacteria</taxon>
        <taxon>Pseudomonadati</taxon>
        <taxon>Thermodesulfobacteriota</taxon>
        <taxon>Desulfobacteria</taxon>
        <taxon>Desulfobacterales</taxon>
        <taxon>Desulfobacteraceae</taxon>
        <taxon>Desulfobacter</taxon>
    </lineage>
</organism>
<dbReference type="RefSeq" id="WP_004071075.1">
    <property type="nucleotide sequence ID" value="NZ_CM001488.1"/>
</dbReference>
<dbReference type="Pfam" id="PF18075">
    <property type="entry name" value="FtsX_ECD"/>
    <property type="match status" value="1"/>
</dbReference>
<evidence type="ECO:0000313" key="16">
    <source>
        <dbReference type="EMBL" id="EIM62462.1"/>
    </source>
</evidence>
<feature type="transmembrane region" description="Helical" evidence="13">
    <location>
        <begin position="174"/>
        <end position="196"/>
    </location>
</feature>
<evidence type="ECO:0000256" key="6">
    <source>
        <dbReference type="ARBA" id="ARBA00022519"/>
    </source>
</evidence>
<evidence type="ECO:0000256" key="10">
    <source>
        <dbReference type="ARBA" id="ARBA00023136"/>
    </source>
</evidence>
<dbReference type="Pfam" id="PF02687">
    <property type="entry name" value="FtsX"/>
    <property type="match status" value="1"/>
</dbReference>
<feature type="transmembrane region" description="Helical" evidence="13">
    <location>
        <begin position="20"/>
        <end position="43"/>
    </location>
</feature>
<feature type="domain" description="FtsX extracellular" evidence="15">
    <location>
        <begin position="60"/>
        <end position="152"/>
    </location>
</feature>
<dbReference type="STRING" id="879212.DespoDRAFT_00441"/>
<keyword evidence="6" id="KW-0997">Cell inner membrane</keyword>
<dbReference type="NCBIfam" id="TIGR00439">
    <property type="entry name" value="FtsX_Gneg"/>
    <property type="match status" value="1"/>
</dbReference>
<evidence type="ECO:0000256" key="2">
    <source>
        <dbReference type="ARBA" id="ARBA00007379"/>
    </source>
</evidence>
<keyword evidence="7 12" id="KW-0132">Cell division</keyword>
<evidence type="ECO:0000256" key="3">
    <source>
        <dbReference type="ARBA" id="ARBA00011160"/>
    </source>
</evidence>
<dbReference type="InterPro" id="IPR003838">
    <property type="entry name" value="ABC3_permease_C"/>
</dbReference>
<dbReference type="PANTHER" id="PTHR47755">
    <property type="entry name" value="CELL DIVISION PROTEIN FTSX"/>
    <property type="match status" value="1"/>
</dbReference>
<keyword evidence="10 12" id="KW-0472">Membrane</keyword>
<accession>I5AYZ9</accession>
<protein>
    <recommendedName>
        <fullName evidence="4 12">Cell division protein FtsX</fullName>
    </recommendedName>
</protein>
<evidence type="ECO:0000259" key="14">
    <source>
        <dbReference type="Pfam" id="PF02687"/>
    </source>
</evidence>
<dbReference type="eggNOG" id="COG2177">
    <property type="taxonomic scope" value="Bacteria"/>
</dbReference>
<evidence type="ECO:0000256" key="1">
    <source>
        <dbReference type="ARBA" id="ARBA00004429"/>
    </source>
</evidence>
<dbReference type="EMBL" id="CM001488">
    <property type="protein sequence ID" value="EIM62462.1"/>
    <property type="molecule type" value="Genomic_DNA"/>
</dbReference>
<feature type="domain" description="ABC3 transporter permease C-terminal" evidence="14">
    <location>
        <begin position="175"/>
        <end position="294"/>
    </location>
</feature>
<evidence type="ECO:0000256" key="13">
    <source>
        <dbReference type="SAM" id="Phobius"/>
    </source>
</evidence>
<comment type="subcellular location">
    <subcellularLocation>
        <location evidence="1">Cell inner membrane</location>
        <topology evidence="1">Multi-pass membrane protein</topology>
    </subcellularLocation>
</comment>
<evidence type="ECO:0000256" key="8">
    <source>
        <dbReference type="ARBA" id="ARBA00022692"/>
    </source>
</evidence>
<feature type="transmembrane region" description="Helical" evidence="13">
    <location>
        <begin position="225"/>
        <end position="244"/>
    </location>
</feature>
<gene>
    <name evidence="16" type="ORF">DespoDRAFT_00441</name>
</gene>
<comment type="subunit">
    <text evidence="3">Forms a membrane-associated complex with FtsE.</text>
</comment>
<keyword evidence="11 12" id="KW-0131">Cell cycle</keyword>
<dbReference type="Gene3D" id="3.30.70.3040">
    <property type="match status" value="1"/>
</dbReference>
<evidence type="ECO:0000256" key="11">
    <source>
        <dbReference type="ARBA" id="ARBA00023306"/>
    </source>
</evidence>
<evidence type="ECO:0000256" key="9">
    <source>
        <dbReference type="ARBA" id="ARBA00022989"/>
    </source>
</evidence>
<evidence type="ECO:0000259" key="15">
    <source>
        <dbReference type="Pfam" id="PF18075"/>
    </source>
</evidence>
<evidence type="ECO:0000256" key="5">
    <source>
        <dbReference type="ARBA" id="ARBA00022475"/>
    </source>
</evidence>
<feature type="transmembrane region" description="Helical" evidence="13">
    <location>
        <begin position="264"/>
        <end position="289"/>
    </location>
</feature>
<keyword evidence="9 13" id="KW-1133">Transmembrane helix</keyword>
<dbReference type="InterPro" id="IPR047590">
    <property type="entry name" value="FtsX_proteobact-type"/>
</dbReference>
<dbReference type="InterPro" id="IPR004513">
    <property type="entry name" value="FtsX"/>
</dbReference>
<evidence type="ECO:0000256" key="12">
    <source>
        <dbReference type="PIRNR" id="PIRNR003097"/>
    </source>
</evidence>